<dbReference type="Proteomes" id="UP000886885">
    <property type="component" value="Chromosome 19D"/>
</dbReference>
<keyword evidence="2" id="KW-1185">Reference proteome</keyword>
<name>A0A8X7XUB4_POPTO</name>
<comment type="caution">
    <text evidence="1">The sequence shown here is derived from an EMBL/GenBank/DDBJ whole genome shotgun (WGS) entry which is preliminary data.</text>
</comment>
<reference evidence="1" key="1">
    <citation type="journal article" date="2020" name="bioRxiv">
        <title>Hybrid origin of Populus tomentosa Carr. identified through genome sequencing and phylogenomic analysis.</title>
        <authorList>
            <person name="An X."/>
            <person name="Gao K."/>
            <person name="Chen Z."/>
            <person name="Li J."/>
            <person name="Yang X."/>
            <person name="Yang X."/>
            <person name="Zhou J."/>
            <person name="Guo T."/>
            <person name="Zhao T."/>
            <person name="Huang S."/>
            <person name="Miao D."/>
            <person name="Khan W.U."/>
            <person name="Rao P."/>
            <person name="Ye M."/>
            <person name="Lei B."/>
            <person name="Liao W."/>
            <person name="Wang J."/>
            <person name="Ji L."/>
            <person name="Li Y."/>
            <person name="Guo B."/>
            <person name="Mustafa N.S."/>
            <person name="Li S."/>
            <person name="Yun Q."/>
            <person name="Keller S.R."/>
            <person name="Mao J."/>
            <person name="Zhang R."/>
            <person name="Strauss S.H."/>
        </authorList>
    </citation>
    <scope>NUCLEOTIDE SEQUENCE</scope>
    <source>
        <strain evidence="1">GM15</strain>
        <tissue evidence="1">Leaf</tissue>
    </source>
</reference>
<evidence type="ECO:0000313" key="2">
    <source>
        <dbReference type="Proteomes" id="UP000886885"/>
    </source>
</evidence>
<organism evidence="1 2">
    <name type="scientific">Populus tomentosa</name>
    <name type="common">Chinese white poplar</name>
    <dbReference type="NCBI Taxonomy" id="118781"/>
    <lineage>
        <taxon>Eukaryota</taxon>
        <taxon>Viridiplantae</taxon>
        <taxon>Streptophyta</taxon>
        <taxon>Embryophyta</taxon>
        <taxon>Tracheophyta</taxon>
        <taxon>Spermatophyta</taxon>
        <taxon>Magnoliopsida</taxon>
        <taxon>eudicotyledons</taxon>
        <taxon>Gunneridae</taxon>
        <taxon>Pentapetalae</taxon>
        <taxon>rosids</taxon>
        <taxon>fabids</taxon>
        <taxon>Malpighiales</taxon>
        <taxon>Salicaceae</taxon>
        <taxon>Saliceae</taxon>
        <taxon>Populus</taxon>
    </lineage>
</organism>
<proteinExistence type="predicted"/>
<sequence>MESGIVFLVLPEATKGRAGRLRWVADLKELKKRLRLQAWMKNVFMMVWMVCREDLHGPSAGSVHQAIGILPCHLYSGESHDEGMISLRKASLLAGGINHLKELRKKAAEGSEGLFMPLDVDEELSIRVQLAWHSRGSFASAKSCVGDGRVLDTTVAYGGTRSDGFDAGMLFVCGLKQIDGIDLDSFGWDSMFGLNYGVQTGTMRRLGLSLAQIGVDEWERQIGIAELMGSILDVKVKNTFLTNSCKEGHSDDTGVNQFLAGSIQHAANPYSINFLPRRISH</sequence>
<accession>A0A8X7XUB4</accession>
<protein>
    <submittedName>
        <fullName evidence="1">Uncharacterized protein</fullName>
    </submittedName>
</protein>
<dbReference type="AlphaFoldDB" id="A0A8X7XUB4"/>
<evidence type="ECO:0000313" key="1">
    <source>
        <dbReference type="EMBL" id="KAG6737970.1"/>
    </source>
</evidence>
<dbReference type="EMBL" id="JAAWWB010000038">
    <property type="protein sequence ID" value="KAG6737970.1"/>
    <property type="molecule type" value="Genomic_DNA"/>
</dbReference>
<gene>
    <name evidence="1" type="ORF">POTOM_059502</name>
</gene>